<feature type="transmembrane region" description="Helical" evidence="5">
    <location>
        <begin position="42"/>
        <end position="69"/>
    </location>
</feature>
<dbReference type="PANTHER" id="PTHR24421">
    <property type="entry name" value="NITRATE/NITRITE SENSOR PROTEIN NARX-RELATED"/>
    <property type="match status" value="1"/>
</dbReference>
<evidence type="ECO:0000256" key="4">
    <source>
        <dbReference type="SAM" id="MobiDB-lite"/>
    </source>
</evidence>
<keyword evidence="2 8" id="KW-0418">Kinase</keyword>
<evidence type="ECO:0000313" key="8">
    <source>
        <dbReference type="EMBL" id="CAA9477855.1"/>
    </source>
</evidence>
<dbReference type="EMBL" id="CADCVJ010000152">
    <property type="protein sequence ID" value="CAA9477855.1"/>
    <property type="molecule type" value="Genomic_DNA"/>
</dbReference>
<reference evidence="8" key="1">
    <citation type="submission" date="2020-02" db="EMBL/GenBank/DDBJ databases">
        <authorList>
            <person name="Meier V. D."/>
        </authorList>
    </citation>
    <scope>NUCLEOTIDE SEQUENCE</scope>
    <source>
        <strain evidence="8">AVDCRST_MAG38</strain>
    </source>
</reference>
<dbReference type="SUPFAM" id="SSF55874">
    <property type="entry name" value="ATPase domain of HSP90 chaperone/DNA topoisomerase II/histidine kinase"/>
    <property type="match status" value="1"/>
</dbReference>
<keyword evidence="1" id="KW-0808">Transferase</keyword>
<feature type="compositionally biased region" description="Low complexity" evidence="4">
    <location>
        <begin position="150"/>
        <end position="163"/>
    </location>
</feature>
<evidence type="ECO:0000256" key="1">
    <source>
        <dbReference type="ARBA" id="ARBA00022679"/>
    </source>
</evidence>
<feature type="domain" description="Histidine kinase/HSP90-like ATPase" evidence="6">
    <location>
        <begin position="324"/>
        <end position="407"/>
    </location>
</feature>
<evidence type="ECO:0000256" key="5">
    <source>
        <dbReference type="SAM" id="Phobius"/>
    </source>
</evidence>
<proteinExistence type="predicted"/>
<protein>
    <submittedName>
        <fullName evidence="8">Two-component system sensor kinase</fullName>
    </submittedName>
</protein>
<feature type="transmembrane region" description="Helical" evidence="5">
    <location>
        <begin position="89"/>
        <end position="110"/>
    </location>
</feature>
<evidence type="ECO:0000259" key="6">
    <source>
        <dbReference type="Pfam" id="PF02518"/>
    </source>
</evidence>
<accession>A0A6J4RUB3</accession>
<keyword evidence="5" id="KW-0472">Membrane</keyword>
<dbReference type="Gene3D" id="3.30.565.10">
    <property type="entry name" value="Histidine kinase-like ATPase, C-terminal domain"/>
    <property type="match status" value="1"/>
</dbReference>
<feature type="region of interest" description="Disordered" evidence="4">
    <location>
        <begin position="141"/>
        <end position="163"/>
    </location>
</feature>
<feature type="transmembrane region" description="Helical" evidence="5">
    <location>
        <begin position="116"/>
        <end position="132"/>
    </location>
</feature>
<dbReference type="GO" id="GO:0000160">
    <property type="term" value="P:phosphorelay signal transduction system"/>
    <property type="evidence" value="ECO:0007669"/>
    <property type="project" value="UniProtKB-KW"/>
</dbReference>
<keyword evidence="5" id="KW-1133">Transmembrane helix</keyword>
<evidence type="ECO:0000256" key="3">
    <source>
        <dbReference type="ARBA" id="ARBA00023012"/>
    </source>
</evidence>
<dbReference type="Pfam" id="PF04024">
    <property type="entry name" value="PspC"/>
    <property type="match status" value="1"/>
</dbReference>
<name>A0A6J4RUB3_9ACTN</name>
<dbReference type="InterPro" id="IPR050482">
    <property type="entry name" value="Sensor_HK_TwoCompSys"/>
</dbReference>
<dbReference type="InterPro" id="IPR036890">
    <property type="entry name" value="HATPase_C_sf"/>
</dbReference>
<gene>
    <name evidence="8" type="ORF">AVDCRST_MAG38-1847</name>
</gene>
<keyword evidence="5" id="KW-0812">Transmembrane</keyword>
<keyword evidence="3" id="KW-0902">Two-component regulatory system</keyword>
<evidence type="ECO:0000256" key="2">
    <source>
        <dbReference type="ARBA" id="ARBA00022777"/>
    </source>
</evidence>
<dbReference type="InterPro" id="IPR007168">
    <property type="entry name" value="Phageshock_PspC_N"/>
</dbReference>
<organism evidence="8">
    <name type="scientific">uncultured Solirubrobacteraceae bacterium</name>
    <dbReference type="NCBI Taxonomy" id="1162706"/>
    <lineage>
        <taxon>Bacteria</taxon>
        <taxon>Bacillati</taxon>
        <taxon>Actinomycetota</taxon>
        <taxon>Thermoleophilia</taxon>
        <taxon>Solirubrobacterales</taxon>
        <taxon>Solirubrobacteraceae</taxon>
        <taxon>environmental samples</taxon>
    </lineage>
</organism>
<dbReference type="InterPro" id="IPR003594">
    <property type="entry name" value="HATPase_dom"/>
</dbReference>
<feature type="transmembrane region" description="Helical" evidence="5">
    <location>
        <begin position="194"/>
        <end position="214"/>
    </location>
</feature>
<dbReference type="PANTHER" id="PTHR24421:SF61">
    <property type="entry name" value="OXYGEN SENSOR HISTIDINE KINASE NREB"/>
    <property type="match status" value="1"/>
</dbReference>
<dbReference type="GO" id="GO:0016301">
    <property type="term" value="F:kinase activity"/>
    <property type="evidence" value="ECO:0007669"/>
    <property type="project" value="UniProtKB-KW"/>
</dbReference>
<feature type="domain" description="Phage shock protein PspC N-terminal" evidence="7">
    <location>
        <begin position="16"/>
        <end position="71"/>
    </location>
</feature>
<sequence length="412" mass="42937">MMDAVSAARTAPGTPSLRRDVAHRVLGGVCAGLARQLAVDPVLIRLGFLVAALAGGIGAVLYLVAWAAIPADGAVSRRLGPALGRRQAWQVGIGSGCLALAALLSLRALGFWLGDALAWPLVLAAAGGALIWRQSVEEADPRDPAPPAVPAAGSAPSATSPRPAGRATIGAALVVAAALALISLNASLRPSGSVLAVVALVLATLALILAPWGLRLVRNYAAERAERVRSQERAELAAHLHDSVLQTLALVQRRADDPRQVTALARRQERELRAWLNRGTERAADSLVSALERAAAEVEDAHEVAVDVVTVGDRPLDERAAAVVAAAREALTNAAKFAPHAAISVYAEARDDRLEVYVRDRGEGFDPAAVPGDRRGVSESIVGRMRRHGGRAAVHAAPGQGTEVELIMENLP</sequence>
<dbReference type="Pfam" id="PF02518">
    <property type="entry name" value="HATPase_c"/>
    <property type="match status" value="1"/>
</dbReference>
<feature type="transmembrane region" description="Helical" evidence="5">
    <location>
        <begin position="167"/>
        <end position="188"/>
    </location>
</feature>
<dbReference type="AlphaFoldDB" id="A0A6J4RUB3"/>
<evidence type="ECO:0000259" key="7">
    <source>
        <dbReference type="Pfam" id="PF04024"/>
    </source>
</evidence>